<keyword evidence="2" id="KW-1185">Reference proteome</keyword>
<protein>
    <recommendedName>
        <fullName evidence="3">DUF3800 domain-containing protein</fullName>
    </recommendedName>
</protein>
<reference evidence="1 2" key="1">
    <citation type="journal article" date="2014" name="Genome Biol. Evol.">
        <title>Phylogenomics of "Candidatus Hepatoplasma crinochetorum," a Lineage of Mollicutes Associated with Noninsect Arthropods.</title>
        <authorList>
            <person name="Leclercq S."/>
            <person name="Dittmer J."/>
            <person name="Bouchon D."/>
            <person name="Cordaux R."/>
        </authorList>
    </citation>
    <scope>NUCLEOTIDE SEQUENCE [LARGE SCALE GENOMIC DNA]</scope>
    <source>
        <strain evidence="1 2">Av</strain>
    </source>
</reference>
<dbReference type="EMBL" id="CP006932">
    <property type="protein sequence ID" value="AHK22613.1"/>
    <property type="molecule type" value="Genomic_DNA"/>
</dbReference>
<evidence type="ECO:0000313" key="2">
    <source>
        <dbReference type="Proteomes" id="UP000019450"/>
    </source>
</evidence>
<sequence length="251" mass="31317">MKYYIGIDESGITNNHIQRIYKSKYRIDFNKNEILNFITLILFEKSTFDYLNLLIKELKIKYFQTEYFIFHSYEFFNFKIRYDKNCKIYIHKFLNLLELYHFKIYQIRIDINSLYKKYQEKTIDPYFYGIKIFLDQLILNKLLLNSKFFVETRGNKLDQKLIFLLKRNFKISLNSEITTKNFKFISKKDFEYYLLIEIADLISYLERWFTFYHKPLIKKDFYIDKNYHNNYLIKKDFLQKNINKYFFFKIN</sequence>
<proteinExistence type="predicted"/>
<dbReference type="RefSeq" id="WP_025208899.1">
    <property type="nucleotide sequence ID" value="NZ_CP006932.1"/>
</dbReference>
<gene>
    <name evidence="1" type="ORF">X271_00512</name>
</gene>
<dbReference type="Proteomes" id="UP000019450">
    <property type="component" value="Chromosome"/>
</dbReference>
<evidence type="ECO:0000313" key="1">
    <source>
        <dbReference type="EMBL" id="AHK22613.1"/>
    </source>
</evidence>
<dbReference type="KEGG" id="hcr:X271_00512"/>
<accession>W8GG91</accession>
<name>W8GG91_9MOLU</name>
<dbReference type="AlphaFoldDB" id="W8GG91"/>
<dbReference type="HOGENOM" id="CLU_1105549_0_0_14"/>
<organism evidence="1 2">
    <name type="scientific">Candidatus Hepatoplasma crinochetorum Av</name>
    <dbReference type="NCBI Taxonomy" id="1427984"/>
    <lineage>
        <taxon>Bacteria</taxon>
        <taxon>Bacillati</taxon>
        <taxon>Mycoplasmatota</taxon>
        <taxon>Mollicutes</taxon>
        <taxon>Candidatus Hepatoplasmataceae</taxon>
        <taxon>Candidatus Hepatoplasma</taxon>
    </lineage>
</organism>
<evidence type="ECO:0008006" key="3">
    <source>
        <dbReference type="Google" id="ProtNLM"/>
    </source>
</evidence>